<dbReference type="CDD" id="cd06257">
    <property type="entry name" value="DnaJ"/>
    <property type="match status" value="1"/>
</dbReference>
<protein>
    <recommendedName>
        <fullName evidence="1">J domain-containing protein</fullName>
    </recommendedName>
</protein>
<dbReference type="EMBL" id="CANTFM010001627">
    <property type="protein sequence ID" value="CAI5741880.1"/>
    <property type="molecule type" value="Genomic_DNA"/>
</dbReference>
<dbReference type="Proteomes" id="UP001162029">
    <property type="component" value="Unassembled WGS sequence"/>
</dbReference>
<gene>
    <name evidence="2" type="ORF">PDE001_LOCUS8016</name>
</gene>
<organism evidence="2 3">
    <name type="scientific">Peronospora destructor</name>
    <dbReference type="NCBI Taxonomy" id="86335"/>
    <lineage>
        <taxon>Eukaryota</taxon>
        <taxon>Sar</taxon>
        <taxon>Stramenopiles</taxon>
        <taxon>Oomycota</taxon>
        <taxon>Peronosporomycetes</taxon>
        <taxon>Peronosporales</taxon>
        <taxon>Peronosporaceae</taxon>
        <taxon>Peronospora</taxon>
    </lineage>
</organism>
<dbReference type="InterPro" id="IPR001623">
    <property type="entry name" value="DnaJ_domain"/>
</dbReference>
<dbReference type="InterPro" id="IPR036869">
    <property type="entry name" value="J_dom_sf"/>
</dbReference>
<accession>A0AAV0V1W2</accession>
<evidence type="ECO:0000313" key="2">
    <source>
        <dbReference type="EMBL" id="CAI5741880.1"/>
    </source>
</evidence>
<reference evidence="2" key="1">
    <citation type="submission" date="2022-12" db="EMBL/GenBank/DDBJ databases">
        <authorList>
            <person name="Webb A."/>
        </authorList>
    </citation>
    <scope>NUCLEOTIDE SEQUENCE</scope>
    <source>
        <strain evidence="2">Pd1</strain>
    </source>
</reference>
<evidence type="ECO:0000313" key="3">
    <source>
        <dbReference type="Proteomes" id="UP001162029"/>
    </source>
</evidence>
<evidence type="ECO:0000259" key="1">
    <source>
        <dbReference type="PROSITE" id="PS50076"/>
    </source>
</evidence>
<dbReference type="Gene3D" id="1.10.287.110">
    <property type="entry name" value="DnaJ domain"/>
    <property type="match status" value="1"/>
</dbReference>
<feature type="domain" description="J" evidence="1">
    <location>
        <begin position="91"/>
        <end position="159"/>
    </location>
</feature>
<keyword evidence="3" id="KW-1185">Reference proteome</keyword>
<comment type="caution">
    <text evidence="2">The sequence shown here is derived from an EMBL/GenBank/DDBJ whole genome shotgun (WGS) entry which is preliminary data.</text>
</comment>
<name>A0AAV0V1W2_9STRA</name>
<dbReference type="SUPFAM" id="SSF46565">
    <property type="entry name" value="Chaperone J-domain"/>
    <property type="match status" value="1"/>
</dbReference>
<dbReference type="Pfam" id="PF00226">
    <property type="entry name" value="DnaJ"/>
    <property type="match status" value="1"/>
</dbReference>
<dbReference type="AlphaFoldDB" id="A0AAV0V1W2"/>
<proteinExistence type="predicted"/>
<dbReference type="SMART" id="SM00271">
    <property type="entry name" value="DnaJ"/>
    <property type="match status" value="1"/>
</dbReference>
<dbReference type="PROSITE" id="PS50076">
    <property type="entry name" value="DNAJ_2"/>
    <property type="match status" value="1"/>
</dbReference>
<sequence length="159" mass="18196">MERSTSPGRGFAGLSPLEHQRRDALLRKITQFETRGAILPIDARTLRNQLHDSTSGQWKAVEMRLQQLALHWNPYQDGKDCARAKKTKKLNFYELLALENDGNVNAKDIKRQFRKLALLLHPDKMGMNRKRERRVEEVDEDTAGLDAVCTATIGLRDAE</sequence>